<feature type="transmembrane region" description="Helical" evidence="1">
    <location>
        <begin position="65"/>
        <end position="85"/>
    </location>
</feature>
<protein>
    <recommendedName>
        <fullName evidence="4">Histidinol dehydrogenase</fullName>
    </recommendedName>
</protein>
<keyword evidence="1" id="KW-1133">Transmembrane helix</keyword>
<sequence>MPNWISRGLSWLAAALVGVVYGTAGTIAHSLMWGVIPVGMIVAAIACAALLIAVRALTHDRGATVATALGMLGMVMIISGPGPGGSVIVPNTPIGQIWIYLVAGIALLVIAWPNLKRLPRQTTADGS</sequence>
<dbReference type="Proteomes" id="UP000629365">
    <property type="component" value="Unassembled WGS sequence"/>
</dbReference>
<organism evidence="2 3">
    <name type="scientific">Microbacterium murale</name>
    <dbReference type="NCBI Taxonomy" id="1081040"/>
    <lineage>
        <taxon>Bacteria</taxon>
        <taxon>Bacillati</taxon>
        <taxon>Actinomycetota</taxon>
        <taxon>Actinomycetes</taxon>
        <taxon>Micrococcales</taxon>
        <taxon>Microbacteriaceae</taxon>
        <taxon>Microbacterium</taxon>
    </lineage>
</organism>
<feature type="transmembrane region" description="Helical" evidence="1">
    <location>
        <begin position="32"/>
        <end position="53"/>
    </location>
</feature>
<reference evidence="3" key="1">
    <citation type="journal article" date="2019" name="Int. J. Syst. Evol. Microbiol.">
        <title>The Global Catalogue of Microorganisms (GCM) 10K type strain sequencing project: providing services to taxonomists for standard genome sequencing and annotation.</title>
        <authorList>
            <consortium name="The Broad Institute Genomics Platform"/>
            <consortium name="The Broad Institute Genome Sequencing Center for Infectious Disease"/>
            <person name="Wu L."/>
            <person name="Ma J."/>
        </authorList>
    </citation>
    <scope>NUCLEOTIDE SEQUENCE [LARGE SCALE GENOMIC DNA]</scope>
    <source>
        <strain evidence="3">CCM 7640</strain>
    </source>
</reference>
<keyword evidence="1" id="KW-0472">Membrane</keyword>
<evidence type="ECO:0000313" key="3">
    <source>
        <dbReference type="Proteomes" id="UP000629365"/>
    </source>
</evidence>
<evidence type="ECO:0000256" key="1">
    <source>
        <dbReference type="SAM" id="Phobius"/>
    </source>
</evidence>
<keyword evidence="3" id="KW-1185">Reference proteome</keyword>
<comment type="caution">
    <text evidence="2">The sequence shown here is derived from an EMBL/GenBank/DDBJ whole genome shotgun (WGS) entry which is preliminary data.</text>
</comment>
<dbReference type="EMBL" id="BMCM01000002">
    <property type="protein sequence ID" value="GGD72831.1"/>
    <property type="molecule type" value="Genomic_DNA"/>
</dbReference>
<proteinExistence type="predicted"/>
<dbReference type="RefSeq" id="WP_188435960.1">
    <property type="nucleotide sequence ID" value="NZ_BMCM01000002.1"/>
</dbReference>
<name>A0ABQ1RNV7_9MICO</name>
<evidence type="ECO:0000313" key="2">
    <source>
        <dbReference type="EMBL" id="GGD72831.1"/>
    </source>
</evidence>
<feature type="transmembrane region" description="Helical" evidence="1">
    <location>
        <begin position="97"/>
        <end position="115"/>
    </location>
</feature>
<keyword evidence="1" id="KW-0812">Transmembrane</keyword>
<accession>A0ABQ1RNV7</accession>
<gene>
    <name evidence="2" type="ORF">GCM10007269_14920</name>
</gene>
<evidence type="ECO:0008006" key="4">
    <source>
        <dbReference type="Google" id="ProtNLM"/>
    </source>
</evidence>